<evidence type="ECO:0000313" key="4">
    <source>
        <dbReference type="Proteomes" id="UP000002384"/>
    </source>
</evidence>
<keyword evidence="2" id="KW-0812">Transmembrane</keyword>
<gene>
    <name evidence="3" type="ordered locus">PCC7424_2503</name>
</gene>
<dbReference type="HOGENOM" id="CLU_2933682_0_0_3"/>
<evidence type="ECO:0000256" key="2">
    <source>
        <dbReference type="SAM" id="Phobius"/>
    </source>
</evidence>
<sequence>MNSQTTQNRPQQTQNPSVTPEINPTNPITPIPTTQVAGSEGFVLVAFVLSLTLFYTVLKK</sequence>
<keyword evidence="4" id="KW-1185">Reference proteome</keyword>
<reference evidence="4" key="1">
    <citation type="journal article" date="2011" name="MBio">
        <title>Novel metabolic attributes of the genus Cyanothece, comprising a group of unicellular nitrogen-fixing Cyanobacteria.</title>
        <authorList>
            <person name="Bandyopadhyay A."/>
            <person name="Elvitigala T."/>
            <person name="Welsh E."/>
            <person name="Stockel J."/>
            <person name="Liberton M."/>
            <person name="Min H."/>
            <person name="Sherman L.A."/>
            <person name="Pakrasi H.B."/>
        </authorList>
    </citation>
    <scope>NUCLEOTIDE SEQUENCE [LARGE SCALE GENOMIC DNA]</scope>
    <source>
        <strain evidence="4">PCC 7424</strain>
    </source>
</reference>
<proteinExistence type="predicted"/>
<dbReference type="EMBL" id="CP001291">
    <property type="protein sequence ID" value="ACK70920.1"/>
    <property type="molecule type" value="Genomic_DNA"/>
</dbReference>
<organism evidence="3 4">
    <name type="scientific">Gloeothece citriformis (strain PCC 7424)</name>
    <name type="common">Cyanothece sp. (strain PCC 7424)</name>
    <dbReference type="NCBI Taxonomy" id="65393"/>
    <lineage>
        <taxon>Bacteria</taxon>
        <taxon>Bacillati</taxon>
        <taxon>Cyanobacteriota</taxon>
        <taxon>Cyanophyceae</taxon>
        <taxon>Oscillatoriophycideae</taxon>
        <taxon>Chroococcales</taxon>
        <taxon>Aphanothecaceae</taxon>
        <taxon>Gloeothece</taxon>
        <taxon>Gloeothece citriformis</taxon>
    </lineage>
</organism>
<keyword evidence="2" id="KW-1133">Transmembrane helix</keyword>
<evidence type="ECO:0000313" key="3">
    <source>
        <dbReference type="EMBL" id="ACK70920.1"/>
    </source>
</evidence>
<feature type="region of interest" description="Disordered" evidence="1">
    <location>
        <begin position="1"/>
        <end position="31"/>
    </location>
</feature>
<dbReference type="AlphaFoldDB" id="B7KK35"/>
<evidence type="ECO:0000256" key="1">
    <source>
        <dbReference type="SAM" id="MobiDB-lite"/>
    </source>
</evidence>
<accession>B7KK35</accession>
<dbReference type="STRING" id="65393.PCC7424_2503"/>
<dbReference type="Proteomes" id="UP000002384">
    <property type="component" value="Chromosome"/>
</dbReference>
<name>B7KK35_GLOC7</name>
<dbReference type="KEGG" id="cyc:PCC7424_2503"/>
<feature type="transmembrane region" description="Helical" evidence="2">
    <location>
        <begin position="41"/>
        <end position="58"/>
    </location>
</feature>
<dbReference type="RefSeq" id="WP_015954524.1">
    <property type="nucleotide sequence ID" value="NC_011729.1"/>
</dbReference>
<protein>
    <submittedName>
        <fullName evidence="3">Uncharacterized protein</fullName>
    </submittedName>
</protein>
<keyword evidence="2" id="KW-0472">Membrane</keyword>